<accession>A0ABD7S555</accession>
<evidence type="ECO:0000313" key="2">
    <source>
        <dbReference type="EMBL" id="TWQ49784.1"/>
    </source>
</evidence>
<gene>
    <name evidence="2" type="ORF">FQK01_20875</name>
</gene>
<feature type="compositionally biased region" description="Polar residues" evidence="1">
    <location>
        <begin position="80"/>
        <end position="90"/>
    </location>
</feature>
<keyword evidence="3" id="KW-1185">Reference proteome</keyword>
<sequence length="90" mass="9679">MSKILSERLSGWVMPGVGLALIHPFKAPSPGERNGIERMLSCSNPVTSTRKYGIRAAYVSLSTYAGKHARLARSGDTDENSQLQSAWGSA</sequence>
<comment type="caution">
    <text evidence="2">The sequence shown here is derived from an EMBL/GenBank/DDBJ whole genome shotgun (WGS) entry which is preliminary data.</text>
</comment>
<feature type="region of interest" description="Disordered" evidence="1">
    <location>
        <begin position="71"/>
        <end position="90"/>
    </location>
</feature>
<proteinExistence type="predicted"/>
<dbReference type="EMBL" id="VOCK01000055">
    <property type="protein sequence ID" value="TWQ49784.1"/>
    <property type="molecule type" value="Genomic_DNA"/>
</dbReference>
<protein>
    <submittedName>
        <fullName evidence="2">Uncharacterized protein</fullName>
    </submittedName>
</protein>
<name>A0ABD7S555_XANVA</name>
<evidence type="ECO:0000256" key="1">
    <source>
        <dbReference type="SAM" id="MobiDB-lite"/>
    </source>
</evidence>
<reference evidence="3" key="1">
    <citation type="journal article" date="2020" name="Phytopathology">
        <title>Genomic acquisitions in emerging populations of Xanthomonas vasicola pv. vasculorum infecting corn in the U.S. and Argentina.</title>
        <authorList>
            <person name="Perez-Quintero A.L."/>
        </authorList>
    </citation>
    <scope>NUCLEOTIDE SEQUENCE [LARGE SCALE GENOMIC DNA]</scope>
    <source>
        <strain evidence="3">Xvh-L</strain>
    </source>
</reference>
<organism evidence="2 3">
    <name type="scientific">Xanthomonas vasicola</name>
    <dbReference type="NCBI Taxonomy" id="56459"/>
    <lineage>
        <taxon>Bacteria</taxon>
        <taxon>Pseudomonadati</taxon>
        <taxon>Pseudomonadota</taxon>
        <taxon>Gammaproteobacteria</taxon>
        <taxon>Lysobacterales</taxon>
        <taxon>Lysobacteraceae</taxon>
        <taxon>Xanthomonas</taxon>
    </lineage>
</organism>
<dbReference type="AlphaFoldDB" id="A0ABD7S555"/>
<dbReference type="Proteomes" id="UP000320455">
    <property type="component" value="Unassembled WGS sequence"/>
</dbReference>
<dbReference type="RefSeq" id="WP_126922659.1">
    <property type="nucleotide sequence ID" value="NZ_CP034649.1"/>
</dbReference>
<evidence type="ECO:0000313" key="3">
    <source>
        <dbReference type="Proteomes" id="UP000320455"/>
    </source>
</evidence>